<dbReference type="CDD" id="cd05345">
    <property type="entry name" value="BKR_3_SDR_c"/>
    <property type="match status" value="1"/>
</dbReference>
<comment type="similarity">
    <text evidence="1">Belongs to the short-chain dehydrogenases/reductases (SDR) family.</text>
</comment>
<dbReference type="Pfam" id="PF13561">
    <property type="entry name" value="adh_short_C2"/>
    <property type="match status" value="1"/>
</dbReference>
<keyword evidence="5" id="KW-1185">Reference proteome</keyword>
<dbReference type="PANTHER" id="PTHR43639:SF1">
    <property type="entry name" value="SHORT-CHAIN DEHYDROGENASE_REDUCTASE FAMILY PROTEIN"/>
    <property type="match status" value="1"/>
</dbReference>
<dbReference type="SUPFAM" id="SSF51735">
    <property type="entry name" value="NAD(P)-binding Rossmann-fold domains"/>
    <property type="match status" value="1"/>
</dbReference>
<evidence type="ECO:0000313" key="3">
    <source>
        <dbReference type="EMBL" id="PPE71214.1"/>
    </source>
</evidence>
<evidence type="ECO:0000256" key="1">
    <source>
        <dbReference type="ARBA" id="ARBA00006484"/>
    </source>
</evidence>
<proteinExistence type="inferred from homology"/>
<evidence type="ECO:0000313" key="6">
    <source>
        <dbReference type="Proteomes" id="UP000294772"/>
    </source>
</evidence>
<dbReference type="InterPro" id="IPR002347">
    <property type="entry name" value="SDR_fam"/>
</dbReference>
<accession>A0A2S5T882</accession>
<reference evidence="3 5" key="1">
    <citation type="submission" date="2018-02" db="EMBL/GenBank/DDBJ databases">
        <title>Reclassifiation of [Polyangium] brachysporum DSM 7029 as Guopingzhaonella breviflexa gen. nov., sp. nov., a member of the family Comamonadaceae.</title>
        <authorList>
            <person name="Tang B."/>
        </authorList>
    </citation>
    <scope>NUCLEOTIDE SEQUENCE [LARGE SCALE GENOMIC DNA]</scope>
    <source>
        <strain evidence="3 5">DSM 15344</strain>
    </source>
</reference>
<dbReference type="FunFam" id="3.40.50.720:FF:000084">
    <property type="entry name" value="Short-chain dehydrogenase reductase"/>
    <property type="match status" value="1"/>
</dbReference>
<dbReference type="Proteomes" id="UP000294772">
    <property type="component" value="Unassembled WGS sequence"/>
</dbReference>
<dbReference type="NCBIfam" id="NF005559">
    <property type="entry name" value="PRK07231.1"/>
    <property type="match status" value="1"/>
</dbReference>
<protein>
    <submittedName>
        <fullName evidence="4">3-oxoacyl-[acyl-carrier protein] reductase</fullName>
    </submittedName>
    <submittedName>
        <fullName evidence="3">Short chain dehydrogenase</fullName>
    </submittedName>
</protein>
<dbReference type="EMBL" id="SLXF01000007">
    <property type="protein sequence ID" value="TCP06169.1"/>
    <property type="molecule type" value="Genomic_DNA"/>
</dbReference>
<dbReference type="Proteomes" id="UP000239406">
    <property type="component" value="Unassembled WGS sequence"/>
</dbReference>
<dbReference type="InterPro" id="IPR036291">
    <property type="entry name" value="NAD(P)-bd_dom_sf"/>
</dbReference>
<evidence type="ECO:0000313" key="5">
    <source>
        <dbReference type="Proteomes" id="UP000239406"/>
    </source>
</evidence>
<dbReference type="GO" id="GO:0016491">
    <property type="term" value="F:oxidoreductase activity"/>
    <property type="evidence" value="ECO:0007669"/>
    <property type="project" value="UniProtKB-KW"/>
</dbReference>
<dbReference type="EMBL" id="PSNY01000002">
    <property type="protein sequence ID" value="PPE71214.1"/>
    <property type="molecule type" value="Genomic_DNA"/>
</dbReference>
<gene>
    <name evidence="3" type="ORF">C1702_01985</name>
    <name evidence="4" type="ORF">EV676_10740</name>
</gene>
<name>A0A2S5T882_9BURK</name>
<dbReference type="RefSeq" id="WP_104356005.1">
    <property type="nucleotide sequence ID" value="NZ_CALFFA010000013.1"/>
</dbReference>
<dbReference type="OrthoDB" id="6823797at2"/>
<evidence type="ECO:0000313" key="4">
    <source>
        <dbReference type="EMBL" id="TCP06169.1"/>
    </source>
</evidence>
<organism evidence="3 5">
    <name type="scientific">Caldimonas thermodepolymerans</name>
    <dbReference type="NCBI Taxonomy" id="215580"/>
    <lineage>
        <taxon>Bacteria</taxon>
        <taxon>Pseudomonadati</taxon>
        <taxon>Pseudomonadota</taxon>
        <taxon>Betaproteobacteria</taxon>
        <taxon>Burkholderiales</taxon>
        <taxon>Sphaerotilaceae</taxon>
        <taxon>Caldimonas</taxon>
    </lineage>
</organism>
<keyword evidence="2" id="KW-0560">Oxidoreductase</keyword>
<reference evidence="4 6" key="2">
    <citation type="submission" date="2019-03" db="EMBL/GenBank/DDBJ databases">
        <title>Genomic Encyclopedia of Type Strains, Phase IV (KMG-IV): sequencing the most valuable type-strain genomes for metagenomic binning, comparative biology and taxonomic classification.</title>
        <authorList>
            <person name="Goeker M."/>
        </authorList>
    </citation>
    <scope>NUCLEOTIDE SEQUENCE [LARGE SCALE GENOMIC DNA]</scope>
    <source>
        <strain evidence="4 6">DSM 15264</strain>
    </source>
</reference>
<dbReference type="AlphaFoldDB" id="A0A2S5T882"/>
<comment type="caution">
    <text evidence="3">The sequence shown here is derived from an EMBL/GenBank/DDBJ whole genome shotgun (WGS) entry which is preliminary data.</text>
</comment>
<evidence type="ECO:0000256" key="2">
    <source>
        <dbReference type="ARBA" id="ARBA00023002"/>
    </source>
</evidence>
<dbReference type="PRINTS" id="PR00081">
    <property type="entry name" value="GDHRDH"/>
</dbReference>
<dbReference type="PRINTS" id="PR00080">
    <property type="entry name" value="SDRFAMILY"/>
</dbReference>
<dbReference type="PANTHER" id="PTHR43639">
    <property type="entry name" value="OXIDOREDUCTASE, SHORT-CHAIN DEHYDROGENASE/REDUCTASE FAMILY (AFU_ORTHOLOGUE AFUA_5G02870)"/>
    <property type="match status" value="1"/>
</dbReference>
<sequence length="251" mass="26774">MRLADRIAIVTGAGSGFGEGIAKRFAEEGCKVIVNDLNAAGGERVVAEIRAAGGQASFVQADVSKDADVERLVRSALDTYGGLDIIVNNAGTTHRNRPMLEVTEEEFDRIYAVNVKSLFLTARHAVPHFRRQRRGCFITIASTAGVRPRPGLTWYNGSKGAAITTSRSMAAELGPDGIRVNVINPVAGETGLLAQFMGEDTPERRAQFIATIPLGRLSRPLDVANAALYLASDEAEFITGACLEVDGGRCV</sequence>
<dbReference type="Gene3D" id="3.40.50.720">
    <property type="entry name" value="NAD(P)-binding Rossmann-like Domain"/>
    <property type="match status" value="1"/>
</dbReference>